<keyword evidence="9" id="KW-0103">Bromodomain</keyword>
<dbReference type="Gene3D" id="6.10.140.2220">
    <property type="match status" value="1"/>
</dbReference>
<reference evidence="16" key="1">
    <citation type="submission" date="2016-11" db="UniProtKB">
        <authorList>
            <consortium name="WormBaseParasite"/>
        </authorList>
    </citation>
    <scope>IDENTIFICATION</scope>
</reference>
<dbReference type="GO" id="GO:0005634">
    <property type="term" value="C:nucleus"/>
    <property type="evidence" value="ECO:0007669"/>
    <property type="project" value="UniProtKB-SubCell"/>
</dbReference>
<dbReference type="AlphaFoldDB" id="A0A1I7ZS18"/>
<evidence type="ECO:0000256" key="4">
    <source>
        <dbReference type="ARBA" id="ARBA00022723"/>
    </source>
</evidence>
<keyword evidence="6" id="KW-0862">Zinc</keyword>
<dbReference type="InterPro" id="IPR057053">
    <property type="entry name" value="MYND_ZMYND11_ZMYD8"/>
</dbReference>
<evidence type="ECO:0000256" key="10">
    <source>
        <dbReference type="ARBA" id="ARBA00023163"/>
    </source>
</evidence>
<dbReference type="GO" id="GO:0034243">
    <property type="term" value="P:regulation of transcription elongation by RNA polymerase II"/>
    <property type="evidence" value="ECO:0007669"/>
    <property type="project" value="InterPro"/>
</dbReference>
<dbReference type="PANTHER" id="PTHR46379">
    <property type="entry name" value="ZINC FINGER MYND DOMAIN-CONTAINING"/>
    <property type="match status" value="1"/>
</dbReference>
<name>A0A1I7ZS18_9BILA</name>
<feature type="domain" description="MYND-type" evidence="14">
    <location>
        <begin position="133"/>
        <end position="167"/>
    </location>
</feature>
<evidence type="ECO:0000256" key="1">
    <source>
        <dbReference type="ARBA" id="ARBA00004123"/>
    </source>
</evidence>
<evidence type="ECO:0000313" key="16">
    <source>
        <dbReference type="WBParaSite" id="L893_g29243.t1"/>
    </source>
</evidence>
<evidence type="ECO:0000256" key="5">
    <source>
        <dbReference type="ARBA" id="ARBA00022771"/>
    </source>
</evidence>
<keyword evidence="3" id="KW-0158">Chromosome</keyword>
<keyword evidence="11" id="KW-0539">Nucleus</keyword>
<comment type="subcellular location">
    <subcellularLocation>
        <location evidence="2">Chromosome</location>
    </subcellularLocation>
    <subcellularLocation>
        <location evidence="1">Nucleus</location>
    </subcellularLocation>
</comment>
<evidence type="ECO:0000256" key="12">
    <source>
        <dbReference type="PROSITE-ProRule" id="PRU00134"/>
    </source>
</evidence>
<dbReference type="PROSITE" id="PS50865">
    <property type="entry name" value="ZF_MYND_2"/>
    <property type="match status" value="1"/>
</dbReference>
<keyword evidence="4" id="KW-0479">Metal-binding</keyword>
<feature type="region of interest" description="Disordered" evidence="13">
    <location>
        <begin position="169"/>
        <end position="202"/>
    </location>
</feature>
<keyword evidence="15" id="KW-1185">Reference proteome</keyword>
<evidence type="ECO:0000256" key="9">
    <source>
        <dbReference type="ARBA" id="ARBA00023117"/>
    </source>
</evidence>
<sequence>MNDNGKLPKDDEEMNPVGVVVDAGDVEVHDSGEQWVLDERMKRMIMDLQRHWLTDYQQSREKLLVEMTERLHQEFLSDQQKIRTELLTQFKEELDTTRAELEQKYRDTLRAELLKVNDKHRKEISTIKKKQWCWECEAEAIYHCCWNTAYCSVECQQRHWTTHRKFCRRKQRGGGSGAPGESVGNNGSPGSNRNIGPSSVTQ</sequence>
<accession>A0A1I7ZS18</accession>
<dbReference type="PROSITE" id="PS01360">
    <property type="entry name" value="ZF_MYND_1"/>
    <property type="match status" value="1"/>
</dbReference>
<evidence type="ECO:0000256" key="8">
    <source>
        <dbReference type="ARBA" id="ARBA00023015"/>
    </source>
</evidence>
<dbReference type="InterPro" id="IPR002893">
    <property type="entry name" value="Znf_MYND"/>
</dbReference>
<dbReference type="WBParaSite" id="L893_g29243.t1">
    <property type="protein sequence ID" value="L893_g29243.t1"/>
    <property type="gene ID" value="L893_g29243"/>
</dbReference>
<keyword evidence="7" id="KW-0156">Chromatin regulator</keyword>
<dbReference type="FunFam" id="6.10.140.2220:FF:000002">
    <property type="entry name" value="Protein kinase C-binding protein 1 isoform C"/>
    <property type="match status" value="1"/>
</dbReference>
<keyword evidence="10" id="KW-0804">Transcription</keyword>
<evidence type="ECO:0000256" key="6">
    <source>
        <dbReference type="ARBA" id="ARBA00022833"/>
    </source>
</evidence>
<dbReference type="GO" id="GO:0140006">
    <property type="term" value="F:histone H3 reader activity"/>
    <property type="evidence" value="ECO:0007669"/>
    <property type="project" value="UniProtKB-ARBA"/>
</dbReference>
<dbReference type="GO" id="GO:0008270">
    <property type="term" value="F:zinc ion binding"/>
    <property type="evidence" value="ECO:0007669"/>
    <property type="project" value="UniProtKB-KW"/>
</dbReference>
<evidence type="ECO:0000256" key="2">
    <source>
        <dbReference type="ARBA" id="ARBA00004286"/>
    </source>
</evidence>
<dbReference type="Pfam" id="PF24324">
    <property type="entry name" value="MYND_ZMYND11_ZMYD8"/>
    <property type="match status" value="1"/>
</dbReference>
<organism evidence="15 16">
    <name type="scientific">Steinernema glaseri</name>
    <dbReference type="NCBI Taxonomy" id="37863"/>
    <lineage>
        <taxon>Eukaryota</taxon>
        <taxon>Metazoa</taxon>
        <taxon>Ecdysozoa</taxon>
        <taxon>Nematoda</taxon>
        <taxon>Chromadorea</taxon>
        <taxon>Rhabditida</taxon>
        <taxon>Tylenchina</taxon>
        <taxon>Panagrolaimomorpha</taxon>
        <taxon>Strongyloidoidea</taxon>
        <taxon>Steinernematidae</taxon>
        <taxon>Steinernema</taxon>
    </lineage>
</organism>
<evidence type="ECO:0000313" key="15">
    <source>
        <dbReference type="Proteomes" id="UP000095287"/>
    </source>
</evidence>
<proteinExistence type="predicted"/>
<dbReference type="PANTHER" id="PTHR46379:SF1">
    <property type="entry name" value="ZINC FINGER MYND DOMAIN-CONTAINING PROTEIN 11"/>
    <property type="match status" value="1"/>
</dbReference>
<dbReference type="SUPFAM" id="SSF144232">
    <property type="entry name" value="HIT/MYND zinc finger-like"/>
    <property type="match status" value="1"/>
</dbReference>
<dbReference type="GO" id="GO:0005694">
    <property type="term" value="C:chromosome"/>
    <property type="evidence" value="ECO:0007669"/>
    <property type="project" value="UniProtKB-SubCell"/>
</dbReference>
<evidence type="ECO:0000259" key="14">
    <source>
        <dbReference type="PROSITE" id="PS50865"/>
    </source>
</evidence>
<evidence type="ECO:0000256" key="3">
    <source>
        <dbReference type="ARBA" id="ARBA00022454"/>
    </source>
</evidence>
<keyword evidence="8" id="KW-0805">Transcription regulation</keyword>
<keyword evidence="5 12" id="KW-0863">Zinc-finger</keyword>
<feature type="compositionally biased region" description="Polar residues" evidence="13">
    <location>
        <begin position="185"/>
        <end position="202"/>
    </location>
</feature>
<dbReference type="GO" id="GO:0003714">
    <property type="term" value="F:transcription corepressor activity"/>
    <property type="evidence" value="ECO:0007669"/>
    <property type="project" value="InterPro"/>
</dbReference>
<evidence type="ECO:0000256" key="13">
    <source>
        <dbReference type="SAM" id="MobiDB-lite"/>
    </source>
</evidence>
<dbReference type="InterPro" id="IPR047269">
    <property type="entry name" value="ZMY11"/>
</dbReference>
<protein>
    <submittedName>
        <fullName evidence="16">MYND-type domain-containing protein</fullName>
    </submittedName>
</protein>
<evidence type="ECO:0000256" key="11">
    <source>
        <dbReference type="ARBA" id="ARBA00023242"/>
    </source>
</evidence>
<dbReference type="GO" id="GO:0009966">
    <property type="term" value="P:regulation of signal transduction"/>
    <property type="evidence" value="ECO:0007669"/>
    <property type="project" value="TreeGrafter"/>
</dbReference>
<dbReference type="Proteomes" id="UP000095287">
    <property type="component" value="Unplaced"/>
</dbReference>
<evidence type="ECO:0000256" key="7">
    <source>
        <dbReference type="ARBA" id="ARBA00022853"/>
    </source>
</evidence>